<sequence length="82" mass="9296">MGRYDLPAVIDYILSVTGQKELFYIGHSMGCTMFFVMCATHPEYNSKIRHMFAMAPVAFMSAVNTPFKALIPISRKIWVTTT</sequence>
<evidence type="ECO:0000256" key="1">
    <source>
        <dbReference type="ARBA" id="ARBA00022963"/>
    </source>
</evidence>
<keyword evidence="2" id="KW-0443">Lipid metabolism</keyword>
<name>A0ABN7PJN3_TIMPD</name>
<evidence type="ECO:0000313" key="4">
    <source>
        <dbReference type="EMBL" id="CAG2067998.1"/>
    </source>
</evidence>
<dbReference type="InterPro" id="IPR029058">
    <property type="entry name" value="AB_hydrolase_fold"/>
</dbReference>
<dbReference type="InterPro" id="IPR000073">
    <property type="entry name" value="AB_hydrolase_1"/>
</dbReference>
<dbReference type="EMBL" id="CAJPIN010079667">
    <property type="protein sequence ID" value="CAG2067998.1"/>
    <property type="molecule type" value="Genomic_DNA"/>
</dbReference>
<reference evidence="4" key="1">
    <citation type="submission" date="2021-03" db="EMBL/GenBank/DDBJ databases">
        <authorList>
            <person name="Tran Van P."/>
        </authorList>
    </citation>
    <scope>NUCLEOTIDE SEQUENCE</scope>
</reference>
<evidence type="ECO:0000256" key="2">
    <source>
        <dbReference type="ARBA" id="ARBA00023098"/>
    </source>
</evidence>
<comment type="caution">
    <text evidence="4">The sequence shown here is derived from an EMBL/GenBank/DDBJ whole genome shotgun (WGS) entry which is preliminary data.</text>
</comment>
<gene>
    <name evidence="4" type="ORF">TPAB3V08_LOCUS14941</name>
</gene>
<dbReference type="PANTHER" id="PTHR11005">
    <property type="entry name" value="LYSOSOMAL ACID LIPASE-RELATED"/>
    <property type="match status" value="1"/>
</dbReference>
<evidence type="ECO:0000313" key="5">
    <source>
        <dbReference type="Proteomes" id="UP001153148"/>
    </source>
</evidence>
<protein>
    <recommendedName>
        <fullName evidence="3">AB hydrolase-1 domain-containing protein</fullName>
    </recommendedName>
</protein>
<dbReference type="Proteomes" id="UP001153148">
    <property type="component" value="Unassembled WGS sequence"/>
</dbReference>
<organism evidence="4 5">
    <name type="scientific">Timema podura</name>
    <name type="common">Walking stick</name>
    <dbReference type="NCBI Taxonomy" id="61482"/>
    <lineage>
        <taxon>Eukaryota</taxon>
        <taxon>Metazoa</taxon>
        <taxon>Ecdysozoa</taxon>
        <taxon>Arthropoda</taxon>
        <taxon>Hexapoda</taxon>
        <taxon>Insecta</taxon>
        <taxon>Pterygota</taxon>
        <taxon>Neoptera</taxon>
        <taxon>Polyneoptera</taxon>
        <taxon>Phasmatodea</taxon>
        <taxon>Timematodea</taxon>
        <taxon>Timematoidea</taxon>
        <taxon>Timematidae</taxon>
        <taxon>Timema</taxon>
    </lineage>
</organism>
<dbReference type="Gene3D" id="3.40.50.1820">
    <property type="entry name" value="alpha/beta hydrolase"/>
    <property type="match status" value="1"/>
</dbReference>
<keyword evidence="1" id="KW-0442">Lipid degradation</keyword>
<dbReference type="SUPFAM" id="SSF53474">
    <property type="entry name" value="alpha/beta-Hydrolases"/>
    <property type="match status" value="1"/>
</dbReference>
<dbReference type="Pfam" id="PF00561">
    <property type="entry name" value="Abhydrolase_1"/>
    <property type="match status" value="1"/>
</dbReference>
<proteinExistence type="predicted"/>
<feature type="domain" description="AB hydrolase-1" evidence="3">
    <location>
        <begin position="5"/>
        <end position="64"/>
    </location>
</feature>
<feature type="non-terminal residue" evidence="4">
    <location>
        <position position="82"/>
    </location>
</feature>
<accession>A0ABN7PJN3</accession>
<evidence type="ECO:0000259" key="3">
    <source>
        <dbReference type="Pfam" id="PF00561"/>
    </source>
</evidence>
<keyword evidence="5" id="KW-1185">Reference proteome</keyword>